<evidence type="ECO:0008006" key="3">
    <source>
        <dbReference type="Google" id="ProtNLM"/>
    </source>
</evidence>
<reference evidence="1" key="2">
    <citation type="submission" date="2024-03" db="EMBL/GenBank/DDBJ databases">
        <authorList>
            <person name="Bromfield E.S.P."/>
            <person name="Cloutier S."/>
        </authorList>
    </citation>
    <scope>NUCLEOTIDE SEQUENCE</scope>
    <source>
        <strain evidence="1">5S5</strain>
        <plasmid evidence="1">pBs5S5b</plasmid>
    </source>
</reference>
<keyword evidence="1" id="KW-0614">Plasmid</keyword>
<sequence length="219" mass="24752">MTTLDPYRPEDLAAAEALYWSAVRFTVGQVFGADPAVADEYRRDLSDAPPFERALALHDHPLDVAAALTGKSVTSERMKTYDHAFPAYRVGELLPVDDRSAHVERTSEILSSARRDDRAPMVTVATLNRFMGELGYQRLAVFAGVASYVLERKAWKRPLPRRLDMETLPGLTADREEVYGLDRALNVLNGLQEYARRRKPSSSIVFRIEKMKARLQRQS</sequence>
<evidence type="ECO:0000313" key="2">
    <source>
        <dbReference type="Proteomes" id="UP001432046"/>
    </source>
</evidence>
<proteinExistence type="predicted"/>
<evidence type="ECO:0000313" key="1">
    <source>
        <dbReference type="EMBL" id="WXC84729.1"/>
    </source>
</evidence>
<geneLocation type="plasmid" evidence="1 2">
    <name>pBs5S5b</name>
</geneLocation>
<accession>A0ABZ2PEQ9</accession>
<dbReference type="Proteomes" id="UP001432046">
    <property type="component" value="Plasmid pBs5S5b"/>
</dbReference>
<reference evidence="1" key="1">
    <citation type="journal article" date="2021" name="Int. J. Syst. Evol. Microbiol.">
        <title>Bradyrhizobium septentrionale sp. nov. (sv. septentrionale) and Bradyrhizobium quebecense sp. nov. (sv. septentrionale) associated with legumes native to Canada possess rearranged symbiosis genes and numerous insertion sequences.</title>
        <authorList>
            <person name="Bromfield E.S.P."/>
            <person name="Cloutier S."/>
        </authorList>
    </citation>
    <scope>NUCLEOTIDE SEQUENCE</scope>
    <source>
        <strain evidence="1">5S5</strain>
    </source>
</reference>
<protein>
    <recommendedName>
        <fullName evidence="3">Autoinducer synthase</fullName>
    </recommendedName>
</protein>
<name>A0ABZ2PEQ9_9BRAD</name>
<dbReference type="EMBL" id="CP147712">
    <property type="protein sequence ID" value="WXC84729.1"/>
    <property type="molecule type" value="Genomic_DNA"/>
</dbReference>
<dbReference type="RefSeq" id="WP_338835140.1">
    <property type="nucleotide sequence ID" value="NZ_CP147712.1"/>
</dbReference>
<organism evidence="1 2">
    <name type="scientific">Bradyrhizobium septentrionale</name>
    <dbReference type="NCBI Taxonomy" id="1404411"/>
    <lineage>
        <taxon>Bacteria</taxon>
        <taxon>Pseudomonadati</taxon>
        <taxon>Pseudomonadota</taxon>
        <taxon>Alphaproteobacteria</taxon>
        <taxon>Hyphomicrobiales</taxon>
        <taxon>Nitrobacteraceae</taxon>
        <taxon>Bradyrhizobium</taxon>
    </lineage>
</organism>
<keyword evidence="2" id="KW-1185">Reference proteome</keyword>
<gene>
    <name evidence="1" type="ORF">WDK88_44705</name>
</gene>